<evidence type="ECO:0000313" key="2">
    <source>
        <dbReference type="Proteomes" id="UP000812961"/>
    </source>
</evidence>
<organism evidence="1 2">
    <name type="scientific">Chitinophaga rhizophila</name>
    <dbReference type="NCBI Taxonomy" id="2866212"/>
    <lineage>
        <taxon>Bacteria</taxon>
        <taxon>Pseudomonadati</taxon>
        <taxon>Bacteroidota</taxon>
        <taxon>Chitinophagia</taxon>
        <taxon>Chitinophagales</taxon>
        <taxon>Chitinophagaceae</taxon>
        <taxon>Chitinophaga</taxon>
    </lineage>
</organism>
<evidence type="ECO:0008006" key="3">
    <source>
        <dbReference type="Google" id="ProtNLM"/>
    </source>
</evidence>
<accession>A0ABS7G700</accession>
<dbReference type="InterPro" id="IPR053842">
    <property type="entry name" value="NikA-like"/>
</dbReference>
<keyword evidence="2" id="KW-1185">Reference proteome</keyword>
<dbReference type="EMBL" id="JAICCF010000001">
    <property type="protein sequence ID" value="MBW8683433.1"/>
    <property type="molecule type" value="Genomic_DNA"/>
</dbReference>
<comment type="caution">
    <text evidence="1">The sequence shown here is derived from an EMBL/GenBank/DDBJ whole genome shotgun (WGS) entry which is preliminary data.</text>
</comment>
<dbReference type="RefSeq" id="WP_220248654.1">
    <property type="nucleotide sequence ID" value="NZ_JAICCF010000001.1"/>
</dbReference>
<dbReference type="Proteomes" id="UP000812961">
    <property type="component" value="Unassembled WGS sequence"/>
</dbReference>
<proteinExistence type="predicted"/>
<evidence type="ECO:0000313" key="1">
    <source>
        <dbReference type="EMBL" id="MBW8683433.1"/>
    </source>
</evidence>
<reference evidence="1 2" key="1">
    <citation type="submission" date="2021-08" db="EMBL/GenBank/DDBJ databases">
        <title>The genome sequence of Chitinophaga sp. B61.</title>
        <authorList>
            <person name="Zhang X."/>
        </authorList>
    </citation>
    <scope>NUCLEOTIDE SEQUENCE [LARGE SCALE GENOMIC DNA]</scope>
    <source>
        <strain evidence="1 2">B61</strain>
    </source>
</reference>
<name>A0ABS7G700_9BACT</name>
<dbReference type="Pfam" id="PF21983">
    <property type="entry name" value="NikA-like"/>
    <property type="match status" value="1"/>
</dbReference>
<protein>
    <recommendedName>
        <fullName evidence="3">Mobilization protein MobC</fullName>
    </recommendedName>
</protein>
<gene>
    <name evidence="1" type="ORF">K1Y79_03725</name>
</gene>
<sequence length="128" mass="15366">MNSEKRNKWIHVRLSPSELEKLQARLKKTNCLFLCDFVRRVLLEDKITAFTRSQSLDELIQELVILRKELNYLGKNLNLVTRKLQTDLPKAEMRVWLEENQKGHLALHKKMNDIISRMDFFSQKWLQE</sequence>